<dbReference type="STRING" id="1182542.W9XL64"/>
<proteinExistence type="predicted"/>
<sequence length="423" mass="46221">MRSLPAWASACTRAGQYRGPARAYSSQPRHDFSAKKDPGDPLRILFCGSDAFSTASLRALHAYSQSSESNILSIDVVTKTDKRTGRGLKIVKPPAIKPVALDLALPLHQIDTFTGWNPPKYLTGGVPSINLVIAVSFGLLIPPRILNNAKYSGLNVHPSMLPDLRGAAPIQWTIVHGRRTTGVSLQTLHPRKFDEGVVLDQTPSPGLSIPNPDTINVTELTHLLAPVGAKMLVEALRNRLYIPPYTSVQAHSEPPMHVSYAPKITPHMCAIDFNALTATEILRRGRAFKPLYALAKRPSEPGRLSRIKFGPDMRASRVEDIPEVMKAEIESIPNGLPYAIIDIHETVDQSSRPLVVNALSTEKKLDRRVVLPTITVSSMKTGYGAAAAARAGFFTEPVTVERYKLYRFSEPLSIPTVSGDHKA</sequence>
<dbReference type="InterPro" id="IPR036477">
    <property type="entry name" value="Formyl_transf_N_sf"/>
</dbReference>
<keyword evidence="4" id="KW-1185">Reference proteome</keyword>
<dbReference type="InterPro" id="IPR041711">
    <property type="entry name" value="Met-tRNA-FMT_N"/>
</dbReference>
<dbReference type="InterPro" id="IPR002376">
    <property type="entry name" value="Formyl_transf_N"/>
</dbReference>
<evidence type="ECO:0000313" key="4">
    <source>
        <dbReference type="Proteomes" id="UP000019478"/>
    </source>
</evidence>
<feature type="domain" description="Formyl transferase N-terminal" evidence="2">
    <location>
        <begin position="43"/>
        <end position="203"/>
    </location>
</feature>
<dbReference type="Proteomes" id="UP000019478">
    <property type="component" value="Unassembled WGS sequence"/>
</dbReference>
<reference evidence="3 4" key="1">
    <citation type="submission" date="2013-03" db="EMBL/GenBank/DDBJ databases">
        <title>The Genome Sequence of Capronia epimyces CBS 606.96.</title>
        <authorList>
            <consortium name="The Broad Institute Genomics Platform"/>
            <person name="Cuomo C."/>
            <person name="de Hoog S."/>
            <person name="Gorbushina A."/>
            <person name="Walker B."/>
            <person name="Young S.K."/>
            <person name="Zeng Q."/>
            <person name="Gargeya S."/>
            <person name="Fitzgerald M."/>
            <person name="Haas B."/>
            <person name="Abouelleil A."/>
            <person name="Allen A.W."/>
            <person name="Alvarado L."/>
            <person name="Arachchi H.M."/>
            <person name="Berlin A.M."/>
            <person name="Chapman S.B."/>
            <person name="Gainer-Dewar J."/>
            <person name="Goldberg J."/>
            <person name="Griggs A."/>
            <person name="Gujja S."/>
            <person name="Hansen M."/>
            <person name="Howarth C."/>
            <person name="Imamovic A."/>
            <person name="Ireland A."/>
            <person name="Larimer J."/>
            <person name="McCowan C."/>
            <person name="Murphy C."/>
            <person name="Pearson M."/>
            <person name="Poon T.W."/>
            <person name="Priest M."/>
            <person name="Roberts A."/>
            <person name="Saif S."/>
            <person name="Shea T."/>
            <person name="Sisk P."/>
            <person name="Sykes S."/>
            <person name="Wortman J."/>
            <person name="Nusbaum C."/>
            <person name="Birren B."/>
        </authorList>
    </citation>
    <scope>NUCLEOTIDE SEQUENCE [LARGE SCALE GENOMIC DNA]</scope>
    <source>
        <strain evidence="3 4">CBS 606.96</strain>
    </source>
</reference>
<comment type="caution">
    <text evidence="3">The sequence shown here is derived from an EMBL/GenBank/DDBJ whole genome shotgun (WGS) entry which is preliminary data.</text>
</comment>
<dbReference type="Gene3D" id="3.40.50.12230">
    <property type="match status" value="1"/>
</dbReference>
<dbReference type="eggNOG" id="KOG3082">
    <property type="taxonomic scope" value="Eukaryota"/>
</dbReference>
<organism evidence="3 4">
    <name type="scientific">Capronia epimyces CBS 606.96</name>
    <dbReference type="NCBI Taxonomy" id="1182542"/>
    <lineage>
        <taxon>Eukaryota</taxon>
        <taxon>Fungi</taxon>
        <taxon>Dikarya</taxon>
        <taxon>Ascomycota</taxon>
        <taxon>Pezizomycotina</taxon>
        <taxon>Eurotiomycetes</taxon>
        <taxon>Chaetothyriomycetidae</taxon>
        <taxon>Chaetothyriales</taxon>
        <taxon>Herpotrichiellaceae</taxon>
        <taxon>Capronia</taxon>
    </lineage>
</organism>
<dbReference type="EMBL" id="AMGY01000010">
    <property type="protein sequence ID" value="EXJ77716.1"/>
    <property type="molecule type" value="Genomic_DNA"/>
</dbReference>
<dbReference type="Pfam" id="PF00551">
    <property type="entry name" value="Formyl_trans_N"/>
    <property type="match status" value="1"/>
</dbReference>
<protein>
    <recommendedName>
        <fullName evidence="1">methionyl-tRNA formyltransferase</fullName>
        <ecNumber evidence="1">2.1.2.9</ecNumber>
    </recommendedName>
</protein>
<dbReference type="HOGENOM" id="CLU_033347_0_2_1"/>
<accession>W9XL64</accession>
<dbReference type="GO" id="GO:0005739">
    <property type="term" value="C:mitochondrion"/>
    <property type="evidence" value="ECO:0007669"/>
    <property type="project" value="TreeGrafter"/>
</dbReference>
<dbReference type="AlphaFoldDB" id="W9XL64"/>
<dbReference type="PANTHER" id="PTHR11138">
    <property type="entry name" value="METHIONYL-TRNA FORMYLTRANSFERASE"/>
    <property type="match status" value="1"/>
</dbReference>
<evidence type="ECO:0000313" key="3">
    <source>
        <dbReference type="EMBL" id="EXJ77716.1"/>
    </source>
</evidence>
<dbReference type="OrthoDB" id="10268103at2759"/>
<dbReference type="PANTHER" id="PTHR11138:SF5">
    <property type="entry name" value="METHIONYL-TRNA FORMYLTRANSFERASE, MITOCHONDRIAL"/>
    <property type="match status" value="1"/>
</dbReference>
<name>W9XL64_9EURO</name>
<dbReference type="RefSeq" id="XP_007738226.1">
    <property type="nucleotide sequence ID" value="XM_007740036.1"/>
</dbReference>
<dbReference type="GeneID" id="19174026"/>
<evidence type="ECO:0000256" key="1">
    <source>
        <dbReference type="ARBA" id="ARBA00012261"/>
    </source>
</evidence>
<dbReference type="CDD" id="cd08646">
    <property type="entry name" value="FMT_core_Met-tRNA-FMT_N"/>
    <property type="match status" value="1"/>
</dbReference>
<dbReference type="EC" id="2.1.2.9" evidence="1"/>
<gene>
    <name evidence="3" type="ORF">A1O3_09945</name>
</gene>
<dbReference type="SUPFAM" id="SSF53328">
    <property type="entry name" value="Formyltransferase"/>
    <property type="match status" value="1"/>
</dbReference>
<evidence type="ECO:0000259" key="2">
    <source>
        <dbReference type="Pfam" id="PF00551"/>
    </source>
</evidence>
<dbReference type="GO" id="GO:0004479">
    <property type="term" value="F:methionyl-tRNA formyltransferase activity"/>
    <property type="evidence" value="ECO:0007669"/>
    <property type="project" value="UniProtKB-EC"/>
</dbReference>